<dbReference type="Pfam" id="PF02449">
    <property type="entry name" value="Glyco_hydro_42"/>
    <property type="match status" value="1"/>
</dbReference>
<keyword evidence="2" id="KW-0326">Glycosidase</keyword>
<evidence type="ECO:0008006" key="8">
    <source>
        <dbReference type="Google" id="ProtNLM"/>
    </source>
</evidence>
<reference evidence="6 7" key="1">
    <citation type="submission" date="2019-12" db="EMBL/GenBank/DDBJ databases">
        <title>Novel species isolated from a subtropical stream in China.</title>
        <authorList>
            <person name="Lu H."/>
        </authorList>
    </citation>
    <scope>NUCLEOTIDE SEQUENCE [LARGE SCALE GENOMIC DNA]</scope>
    <source>
        <strain evidence="6 7">FT127W</strain>
    </source>
</reference>
<dbReference type="InterPro" id="IPR013529">
    <property type="entry name" value="Glyco_hydro_42_N"/>
</dbReference>
<evidence type="ECO:0000256" key="1">
    <source>
        <dbReference type="ARBA" id="ARBA00022801"/>
    </source>
</evidence>
<keyword evidence="1" id="KW-0378">Hydrolase</keyword>
<feature type="chain" id="PRO_5030678275" description="Beta-galactosidase" evidence="3">
    <location>
        <begin position="29"/>
        <end position="553"/>
    </location>
</feature>
<dbReference type="EMBL" id="WWCU01000005">
    <property type="protein sequence ID" value="MYN07091.1"/>
    <property type="molecule type" value="Genomic_DNA"/>
</dbReference>
<accession>A0A7X4KMH1</accession>
<evidence type="ECO:0000259" key="4">
    <source>
        <dbReference type="Pfam" id="PF02449"/>
    </source>
</evidence>
<feature type="signal peptide" evidence="3">
    <location>
        <begin position="1"/>
        <end position="28"/>
    </location>
</feature>
<dbReference type="InterPro" id="IPR017853">
    <property type="entry name" value="GH"/>
</dbReference>
<dbReference type="InterPro" id="IPR040719">
    <property type="entry name" value="DUF5597"/>
</dbReference>
<evidence type="ECO:0000256" key="3">
    <source>
        <dbReference type="SAM" id="SignalP"/>
    </source>
</evidence>
<sequence length="553" mass="60508">MIPRFPKRWRPAATLAAMLCASSAVVAAADAPVPQLRKQGTAVQLIVDNHPFLVLGGELHNSSASHLPFLEKLWAPLKAAGVNTVLAPVEWDQIEPQEGRFDFTVLDGMLKQARASNSRLILLWFGAWKNSMSTYMPPFVKRDQQRFPRARNRAGDVQDILTPFSAATLKADSAAFAAMMKHLAQTDTQRTVLMVQVENEIGMLPDVRDYSAPANAAFAGPVPAQLTAYLAANRATLHPMVRKLWESHGGRSAGSWGEVFGDSIEAQEVFQAWYYAAFTNELTAAGKAAYALPMFVNVALNRPGKKPGEYPSAGPLPHLFDIWKAAAPAVDILAIDTYFANFAEWARQFKRPDNPLFVPEGNRIGRPELGANAFFSIGELDAIGYSPFGIEDIERAPNDPLRGAYALLKQMTPLIMQSQGKGVMRGFKANVSYDGVVDPAPAKVALGGYQLEVSLANQWGKTESLEFEGRGGLVIQTGEDEFVVAGKGITVTFRDPAGPATLVGIEKATEGSFKDGVWQDGRWMNGDQTHQGRHIRLDGDRWSAQKVKLYKIR</sequence>
<organism evidence="6 7">
    <name type="scientific">Pseudoduganella aquatica</name>
    <dbReference type="NCBI Taxonomy" id="2660641"/>
    <lineage>
        <taxon>Bacteria</taxon>
        <taxon>Pseudomonadati</taxon>
        <taxon>Pseudomonadota</taxon>
        <taxon>Betaproteobacteria</taxon>
        <taxon>Burkholderiales</taxon>
        <taxon>Oxalobacteraceae</taxon>
        <taxon>Telluria group</taxon>
        <taxon>Pseudoduganella</taxon>
    </lineage>
</organism>
<keyword evidence="3" id="KW-0732">Signal</keyword>
<evidence type="ECO:0000259" key="5">
    <source>
        <dbReference type="Pfam" id="PF18120"/>
    </source>
</evidence>
<protein>
    <recommendedName>
        <fullName evidence="8">Beta-galactosidase</fullName>
    </recommendedName>
</protein>
<keyword evidence="7" id="KW-1185">Reference proteome</keyword>
<name>A0A7X4KMH1_9BURK</name>
<dbReference type="AlphaFoldDB" id="A0A7X4KMH1"/>
<evidence type="ECO:0000256" key="2">
    <source>
        <dbReference type="ARBA" id="ARBA00023295"/>
    </source>
</evidence>
<evidence type="ECO:0000313" key="6">
    <source>
        <dbReference type="EMBL" id="MYN07091.1"/>
    </source>
</evidence>
<evidence type="ECO:0000313" key="7">
    <source>
        <dbReference type="Proteomes" id="UP000450676"/>
    </source>
</evidence>
<comment type="caution">
    <text evidence="6">The sequence shown here is derived from an EMBL/GenBank/DDBJ whole genome shotgun (WGS) entry which is preliminary data.</text>
</comment>
<dbReference type="Gene3D" id="2.60.220.20">
    <property type="entry name" value="putative beta-Galactosidase from caulobacter crescentus"/>
    <property type="match status" value="1"/>
</dbReference>
<dbReference type="RefSeq" id="WP_161071449.1">
    <property type="nucleotide sequence ID" value="NZ_WWCU01000005.1"/>
</dbReference>
<gene>
    <name evidence="6" type="ORF">GTP77_07025</name>
</gene>
<dbReference type="Proteomes" id="UP000450676">
    <property type="component" value="Unassembled WGS sequence"/>
</dbReference>
<proteinExistence type="predicted"/>
<feature type="domain" description="DUF5597" evidence="5">
    <location>
        <begin position="402"/>
        <end position="536"/>
    </location>
</feature>
<dbReference type="GO" id="GO:0004565">
    <property type="term" value="F:beta-galactosidase activity"/>
    <property type="evidence" value="ECO:0007669"/>
    <property type="project" value="InterPro"/>
</dbReference>
<dbReference type="GO" id="GO:0005975">
    <property type="term" value="P:carbohydrate metabolic process"/>
    <property type="evidence" value="ECO:0007669"/>
    <property type="project" value="InterPro"/>
</dbReference>
<dbReference type="Gene3D" id="3.20.20.80">
    <property type="entry name" value="Glycosidases"/>
    <property type="match status" value="1"/>
</dbReference>
<dbReference type="Pfam" id="PF18120">
    <property type="entry name" value="DUF5597"/>
    <property type="match status" value="1"/>
</dbReference>
<dbReference type="SUPFAM" id="SSF51445">
    <property type="entry name" value="(Trans)glycosidases"/>
    <property type="match status" value="1"/>
</dbReference>
<dbReference type="GO" id="GO:0009341">
    <property type="term" value="C:beta-galactosidase complex"/>
    <property type="evidence" value="ECO:0007669"/>
    <property type="project" value="InterPro"/>
</dbReference>
<feature type="domain" description="Glycoside hydrolase family 42 N-terminal" evidence="4">
    <location>
        <begin position="77"/>
        <end position="245"/>
    </location>
</feature>